<dbReference type="GO" id="GO:0016226">
    <property type="term" value="P:iron-sulfur cluster assembly"/>
    <property type="evidence" value="ECO:0007669"/>
    <property type="project" value="TreeGrafter"/>
</dbReference>
<reference evidence="2" key="1">
    <citation type="submission" date="2018-06" db="EMBL/GenBank/DDBJ databases">
        <authorList>
            <person name="Zhirakovskaya E."/>
        </authorList>
    </citation>
    <scope>NUCLEOTIDE SEQUENCE</scope>
</reference>
<evidence type="ECO:0000313" key="2">
    <source>
        <dbReference type="EMBL" id="VAX14451.1"/>
    </source>
</evidence>
<organism evidence="2">
    <name type="scientific">hydrothermal vent metagenome</name>
    <dbReference type="NCBI Taxonomy" id="652676"/>
    <lineage>
        <taxon>unclassified sequences</taxon>
        <taxon>metagenomes</taxon>
        <taxon>ecological metagenomes</taxon>
    </lineage>
</organism>
<dbReference type="InterPro" id="IPR017703">
    <property type="entry name" value="YgfZ/GCV_T_CS"/>
</dbReference>
<dbReference type="InterPro" id="IPR045179">
    <property type="entry name" value="YgfZ/GcvT"/>
</dbReference>
<gene>
    <name evidence="2" type="ORF">MNBD_GAMMA24-2290</name>
</gene>
<dbReference type="SUPFAM" id="SSF101790">
    <property type="entry name" value="Aminomethyltransferase beta-barrel domain"/>
    <property type="match status" value="1"/>
</dbReference>
<protein>
    <submittedName>
        <fullName evidence="2">tRNA-modifying protein YgfZ</fullName>
    </submittedName>
</protein>
<name>A0A3B1BIX6_9ZZZZ</name>
<dbReference type="PIRSF" id="PIRSF006487">
    <property type="entry name" value="GcvT"/>
    <property type="match status" value="1"/>
</dbReference>
<dbReference type="Pfam" id="PF01571">
    <property type="entry name" value="GCV_T"/>
    <property type="match status" value="1"/>
</dbReference>
<dbReference type="EMBL" id="UOFZ01000175">
    <property type="protein sequence ID" value="VAX14451.1"/>
    <property type="molecule type" value="Genomic_DNA"/>
</dbReference>
<dbReference type="Gene3D" id="3.30.70.1400">
    <property type="entry name" value="Aminomethyltransferase beta-barrel domains"/>
    <property type="match status" value="1"/>
</dbReference>
<dbReference type="PANTHER" id="PTHR22602">
    <property type="entry name" value="TRANSFERASE CAF17, MITOCHONDRIAL-RELATED"/>
    <property type="match status" value="1"/>
</dbReference>
<evidence type="ECO:0000259" key="1">
    <source>
        <dbReference type="Pfam" id="PF01571"/>
    </source>
</evidence>
<dbReference type="Gene3D" id="2.40.30.160">
    <property type="match status" value="1"/>
</dbReference>
<dbReference type="SUPFAM" id="SSF103025">
    <property type="entry name" value="Folate-binding domain"/>
    <property type="match status" value="1"/>
</dbReference>
<dbReference type="Gene3D" id="3.30.70.1630">
    <property type="match status" value="1"/>
</dbReference>
<feature type="domain" description="GCVT N-terminal" evidence="1">
    <location>
        <begin position="36"/>
        <end position="239"/>
    </location>
</feature>
<proteinExistence type="predicted"/>
<dbReference type="AlphaFoldDB" id="A0A3B1BIX6"/>
<accession>A0A3B1BIX6</accession>
<dbReference type="InterPro" id="IPR006222">
    <property type="entry name" value="GCVT_N"/>
</dbReference>
<sequence>MNNPTNNVVNRSWQNFLSDNGAEIQQDQVVSFGDPQQEHKAALTTTILADLSPQGLIKVSGEDSLDFLQNQFSNDIREINPQLSQLNAWCNAKGRMLASLRVFRTTDDYFLLLARDLLETTLKRLRMFVLRSKVMLEDVSNEWAGIGLAGTNAPVLLARHINHLPEKTNQVVHENGLVVIRLTGATPRFQIHAQTSALNTLWQALKTEATPVGYPVWNWLEIQAGIPHIVASTTEAFVPQMVNYSTLGGVSFTKGCYPGQEVVARMHYLGKLKRRMYLAHVETETLPDAGENLFPAGENEAQSCGKVVQAERSPEGGVDLLVVLQIAVAETGDICLGSENGPPLQLQNDPYPVDNKA</sequence>
<dbReference type="InterPro" id="IPR029043">
    <property type="entry name" value="GcvT/YgfZ_C"/>
</dbReference>
<dbReference type="NCBIfam" id="TIGR03317">
    <property type="entry name" value="ygfZ_signature"/>
    <property type="match status" value="1"/>
</dbReference>
<dbReference type="PANTHER" id="PTHR22602:SF0">
    <property type="entry name" value="TRANSFERASE CAF17, MITOCHONDRIAL-RELATED"/>
    <property type="match status" value="1"/>
</dbReference>